<evidence type="ECO:0000313" key="3">
    <source>
        <dbReference type="Proteomes" id="UP000233293"/>
    </source>
</evidence>
<dbReference type="RefSeq" id="WP_101253815.1">
    <property type="nucleotide sequence ID" value="NZ_PIUM01000076.1"/>
</dbReference>
<evidence type="ECO:0000313" key="2">
    <source>
        <dbReference type="EMBL" id="PKU21340.1"/>
    </source>
</evidence>
<sequence>MLQVNHSTRRAMALAVSLLALSAAAPALAADAPPSTPSLLEAMVASGVITQAQADKILADARARDAAKAAQGAAPQTAAQPAPANDGAVHVQYVPEVVKKQLREEIKSQVMAQARDEGWAAPNQTPEWTQRIKITGDMRVRGEEDMFPKGNTKGDGSQINWASINARSTPLDVASLTNSTNGATSTNAVPYSNWNQQRERMRLRARVGVEADLGEGFTTGVRLATGESSSPVSTNQTLGGSSGEFSKYQIWMDQAYIRYEPANTGIWGMSTTAGRFANPFFSTDLIWNNDLNFDGVAVSGKYQLAEGVTPFFTVGAFSVYNTDFNFSTYSSEKTTSQDKWLYAAQGGTDWKPAKDTAVKLGAAFYYFNNIEGKATSCAYDDITCGSDLFRPTFAQRGNTYMGLRNNNYSTYTSGTAYNYQYFGLATPFHELALTGKVDYDGLKPIFRDQAFRLTLDGEFVKNLSFNKSAINAKDCDTSGHCWNNDANGQFNGGDTGAMLRVTVGTPKLANRWDWNFSVGYKYIESDAVVDAFNDSDFGLGGTNLKGYVLGGNLALARNVWTSLKWMSADSIAGGTYASDVLLLDLNAKF</sequence>
<accession>A0A2N3PLR2</accession>
<feature type="signal peptide" evidence="1">
    <location>
        <begin position="1"/>
        <end position="29"/>
    </location>
</feature>
<keyword evidence="1" id="KW-0732">Signal</keyword>
<protein>
    <recommendedName>
        <fullName evidence="4">Porin</fullName>
    </recommendedName>
</protein>
<dbReference type="Proteomes" id="UP000233293">
    <property type="component" value="Unassembled WGS sequence"/>
</dbReference>
<keyword evidence="3" id="KW-1185">Reference proteome</keyword>
<evidence type="ECO:0000256" key="1">
    <source>
        <dbReference type="SAM" id="SignalP"/>
    </source>
</evidence>
<comment type="caution">
    <text evidence="2">The sequence shown here is derived from an EMBL/GenBank/DDBJ whole genome shotgun (WGS) entry which is preliminary data.</text>
</comment>
<gene>
    <name evidence="2" type="ORF">CWS72_27260</name>
</gene>
<proteinExistence type="predicted"/>
<feature type="chain" id="PRO_5014749178" description="Porin" evidence="1">
    <location>
        <begin position="30"/>
        <end position="589"/>
    </location>
</feature>
<evidence type="ECO:0008006" key="4">
    <source>
        <dbReference type="Google" id="ProtNLM"/>
    </source>
</evidence>
<organism evidence="2 3">
    <name type="scientific">Telmatospirillum siberiense</name>
    <dbReference type="NCBI Taxonomy" id="382514"/>
    <lineage>
        <taxon>Bacteria</taxon>
        <taxon>Pseudomonadati</taxon>
        <taxon>Pseudomonadota</taxon>
        <taxon>Alphaproteobacteria</taxon>
        <taxon>Rhodospirillales</taxon>
        <taxon>Rhodospirillaceae</taxon>
        <taxon>Telmatospirillum</taxon>
    </lineage>
</organism>
<dbReference type="Pfam" id="PF16930">
    <property type="entry name" value="Porin_5"/>
    <property type="match status" value="1"/>
</dbReference>
<dbReference type="AlphaFoldDB" id="A0A2N3PLR2"/>
<dbReference type="OrthoDB" id="5372286at2"/>
<dbReference type="EMBL" id="PIUM01000076">
    <property type="protein sequence ID" value="PKU21340.1"/>
    <property type="molecule type" value="Genomic_DNA"/>
</dbReference>
<reference evidence="3" key="1">
    <citation type="submission" date="2017-12" db="EMBL/GenBank/DDBJ databases">
        <title>Draft genome sequence of Telmatospirillum siberiense 26-4b1T, an acidotolerant peatland alphaproteobacterium potentially involved in sulfur cycling.</title>
        <authorList>
            <person name="Hausmann B."/>
            <person name="Pjevac P."/>
            <person name="Schreck K."/>
            <person name="Herbold C.W."/>
            <person name="Daims H."/>
            <person name="Wagner M."/>
            <person name="Pester M."/>
            <person name="Loy A."/>
        </authorList>
    </citation>
    <scope>NUCLEOTIDE SEQUENCE [LARGE SCALE GENOMIC DNA]</scope>
    <source>
        <strain evidence="3">26-4b1</strain>
    </source>
</reference>
<name>A0A2N3PLR2_9PROT</name>
<dbReference type="InterPro" id="IPR032638">
    <property type="entry name" value="Porin_5"/>
</dbReference>